<sequence>MPYFGYSFSNGGNGKKSSEKPSNTIPEAQEIKGTSNNQAAKESMEEKPLEIKKSLNDINLSAAEIPLTSNKPVNPQMYGMPQMPYMQNPPIHTCPYLMYSQMLPDIYNTAPLYAMTQDFQNGNAIRPAGDPPPILSDNPPVLNIVMFKELTGYPNYGNPSRNADILYTGNRGTWTFQMPGFQQIPFIRSAQIIIRAVLDDHNNVPINRYSARITINERVVHNGPVPLDHGTPTGSMFTNWRPLTFTVNNIRRMNRITIENTSRTGPDDWMAFDWIEIRVNER</sequence>
<evidence type="ECO:0000313" key="2">
    <source>
        <dbReference type="EMBL" id="KNY28123.1"/>
    </source>
</evidence>
<name>A0A0L6JQQ8_9FIRM</name>
<dbReference type="Proteomes" id="UP000036923">
    <property type="component" value="Unassembled WGS sequence"/>
</dbReference>
<dbReference type="RefSeq" id="WP_242853087.1">
    <property type="nucleotide sequence ID" value="NZ_JQKC01000008.1"/>
</dbReference>
<gene>
    <name evidence="2" type="ORF">Bccel_3394</name>
</gene>
<comment type="caution">
    <text evidence="2">The sequence shown here is derived from an EMBL/GenBank/DDBJ whole genome shotgun (WGS) entry which is preliminary data.</text>
</comment>
<proteinExistence type="predicted"/>
<dbReference type="PATRIC" id="fig|398512.5.peg.3553"/>
<feature type="compositionally biased region" description="Polar residues" evidence="1">
    <location>
        <begin position="20"/>
        <end position="40"/>
    </location>
</feature>
<protein>
    <submittedName>
        <fullName evidence="2">Uncharacterized protein</fullName>
    </submittedName>
</protein>
<evidence type="ECO:0000256" key="1">
    <source>
        <dbReference type="SAM" id="MobiDB-lite"/>
    </source>
</evidence>
<organism evidence="2 3">
    <name type="scientific">Pseudobacteroides cellulosolvens ATCC 35603 = DSM 2933</name>
    <dbReference type="NCBI Taxonomy" id="398512"/>
    <lineage>
        <taxon>Bacteria</taxon>
        <taxon>Bacillati</taxon>
        <taxon>Bacillota</taxon>
        <taxon>Clostridia</taxon>
        <taxon>Eubacteriales</taxon>
        <taxon>Oscillospiraceae</taxon>
        <taxon>Pseudobacteroides</taxon>
    </lineage>
</organism>
<accession>A0A0L6JQQ8</accession>
<dbReference type="eggNOG" id="ENOG5030GNV">
    <property type="taxonomic scope" value="Bacteria"/>
</dbReference>
<feature type="compositionally biased region" description="Low complexity" evidence="1">
    <location>
        <begin position="1"/>
        <end position="10"/>
    </location>
</feature>
<reference evidence="3" key="1">
    <citation type="submission" date="2015-07" db="EMBL/GenBank/DDBJ databases">
        <title>Near-Complete Genome Sequence of the Cellulolytic Bacterium Bacteroides (Pseudobacteroides) cellulosolvens ATCC 35603.</title>
        <authorList>
            <person name="Dassa B."/>
            <person name="Utturkar S.M."/>
            <person name="Klingeman D.M."/>
            <person name="Hurt R.A."/>
            <person name="Keller M."/>
            <person name="Xu J."/>
            <person name="Reddy Y.H.K."/>
            <person name="Borovok I."/>
            <person name="Grinberg I.R."/>
            <person name="Lamed R."/>
            <person name="Zhivin O."/>
            <person name="Bayer E.A."/>
            <person name="Brown S.D."/>
        </authorList>
    </citation>
    <scope>NUCLEOTIDE SEQUENCE [LARGE SCALE GENOMIC DNA]</scope>
    <source>
        <strain evidence="3">DSM 2933</strain>
    </source>
</reference>
<dbReference type="AlphaFoldDB" id="A0A0L6JQQ8"/>
<evidence type="ECO:0000313" key="3">
    <source>
        <dbReference type="Proteomes" id="UP000036923"/>
    </source>
</evidence>
<dbReference type="STRING" id="398512.Bccel_3394"/>
<keyword evidence="3" id="KW-1185">Reference proteome</keyword>
<dbReference type="EMBL" id="LGTC01000001">
    <property type="protein sequence ID" value="KNY28123.1"/>
    <property type="molecule type" value="Genomic_DNA"/>
</dbReference>
<feature type="region of interest" description="Disordered" evidence="1">
    <location>
        <begin position="1"/>
        <end position="47"/>
    </location>
</feature>